<dbReference type="Pfam" id="PF01053">
    <property type="entry name" value="Cys_Met_Meta_PP"/>
    <property type="match status" value="1"/>
</dbReference>
<dbReference type="InterPro" id="IPR000277">
    <property type="entry name" value="Cys/Met-Metab_PyrdxlP-dep_enz"/>
</dbReference>
<dbReference type="Pfam" id="PF13333">
    <property type="entry name" value="rve_2"/>
    <property type="match status" value="1"/>
</dbReference>
<reference evidence="7" key="1">
    <citation type="journal article" date="2024" name="FEMS Microbiol. Lett.">
        <title>Genomic insights into Spiroplasma endosymbionts that induce male-killing and protective phenotypes in the pea aphid.</title>
        <authorList>
            <person name="Arai H."/>
            <person name="Legeai F."/>
            <person name="Kageyama D."/>
            <person name="Sugio A."/>
            <person name="Simon J.C."/>
        </authorList>
    </citation>
    <scope>NUCLEOTIDE SEQUENCE [LARGE SCALE GENOMIC DNA]</scope>
    <source>
        <strain evidence="7">sAp269</strain>
    </source>
</reference>
<comment type="cofactor">
    <cofactor evidence="1 4">
        <name>pyridoxal 5'-phosphate</name>
        <dbReference type="ChEBI" id="CHEBI:597326"/>
    </cofactor>
</comment>
<dbReference type="InterPro" id="IPR012337">
    <property type="entry name" value="RNaseH-like_sf"/>
</dbReference>
<evidence type="ECO:0000313" key="6">
    <source>
        <dbReference type="EMBL" id="BET38853.1"/>
    </source>
</evidence>
<dbReference type="Proteomes" id="UP001473424">
    <property type="component" value="Chromosome"/>
</dbReference>
<dbReference type="EMBL" id="AP028955">
    <property type="protein sequence ID" value="BET38853.1"/>
    <property type="molecule type" value="Genomic_DNA"/>
</dbReference>
<comment type="function">
    <text evidence="2">Involved in the transposition of the insertion sequence.</text>
</comment>
<organism evidence="6 7">
    <name type="scientific">Spiroplasma ixodetis</name>
    <dbReference type="NCBI Taxonomy" id="2141"/>
    <lineage>
        <taxon>Bacteria</taxon>
        <taxon>Bacillati</taxon>
        <taxon>Mycoplasmatota</taxon>
        <taxon>Mollicutes</taxon>
        <taxon>Entomoplasmatales</taxon>
        <taxon>Spiroplasmataceae</taxon>
        <taxon>Spiroplasma</taxon>
    </lineage>
</organism>
<dbReference type="PANTHER" id="PTHR46889">
    <property type="entry name" value="TRANSPOSASE INSF FOR INSERTION SEQUENCE IS3B-RELATED"/>
    <property type="match status" value="1"/>
</dbReference>
<evidence type="ECO:0000256" key="1">
    <source>
        <dbReference type="ARBA" id="ARBA00001933"/>
    </source>
</evidence>
<dbReference type="InterPro" id="IPR036397">
    <property type="entry name" value="RNaseH_sf"/>
</dbReference>
<dbReference type="PANTHER" id="PTHR46889:SF5">
    <property type="entry name" value="INTEGRASE PROTEIN"/>
    <property type="match status" value="1"/>
</dbReference>
<dbReference type="Gene3D" id="3.30.420.10">
    <property type="entry name" value="Ribonuclease H-like superfamily/Ribonuclease H"/>
    <property type="match status" value="1"/>
</dbReference>
<accession>A0ABN7BVR2</accession>
<keyword evidence="3 4" id="KW-0663">Pyridoxal phosphate</keyword>
<dbReference type="Pfam" id="PF00665">
    <property type="entry name" value="rve"/>
    <property type="match status" value="1"/>
</dbReference>
<dbReference type="InterPro" id="IPR001584">
    <property type="entry name" value="Integrase_cat-core"/>
</dbReference>
<dbReference type="InterPro" id="IPR050900">
    <property type="entry name" value="Transposase_IS3/IS150/IS904"/>
</dbReference>
<dbReference type="NCBIfam" id="NF033516">
    <property type="entry name" value="transpos_IS3"/>
    <property type="match status" value="1"/>
</dbReference>
<dbReference type="Pfam" id="PF13276">
    <property type="entry name" value="HTH_21"/>
    <property type="match status" value="1"/>
</dbReference>
<dbReference type="RefSeq" id="WP_353305782.1">
    <property type="nucleotide sequence ID" value="NZ_AP028955.1"/>
</dbReference>
<dbReference type="SUPFAM" id="SSF53098">
    <property type="entry name" value="Ribonuclease H-like"/>
    <property type="match status" value="1"/>
</dbReference>
<dbReference type="InterPro" id="IPR048020">
    <property type="entry name" value="Transpos_IS3"/>
</dbReference>
<protein>
    <recommendedName>
        <fullName evidence="5">Integrase catalytic domain-containing protein</fullName>
    </recommendedName>
</protein>
<name>A0ABN7BVR2_9MOLU</name>
<evidence type="ECO:0000259" key="5">
    <source>
        <dbReference type="PROSITE" id="PS50994"/>
    </source>
</evidence>
<evidence type="ECO:0000256" key="2">
    <source>
        <dbReference type="ARBA" id="ARBA00002286"/>
    </source>
</evidence>
<evidence type="ECO:0000256" key="3">
    <source>
        <dbReference type="ARBA" id="ARBA00022898"/>
    </source>
</evidence>
<gene>
    <name evidence="6" type="ORF">SAP269_14420</name>
</gene>
<dbReference type="SUPFAM" id="SSF53383">
    <property type="entry name" value="PLP-dependent transferases"/>
    <property type="match status" value="1"/>
</dbReference>
<evidence type="ECO:0000313" key="7">
    <source>
        <dbReference type="Proteomes" id="UP001473424"/>
    </source>
</evidence>
<dbReference type="InterPro" id="IPR025948">
    <property type="entry name" value="HTH-like_dom"/>
</dbReference>
<dbReference type="InterPro" id="IPR015422">
    <property type="entry name" value="PyrdxlP-dep_Trfase_small"/>
</dbReference>
<proteinExistence type="inferred from homology"/>
<dbReference type="Gene3D" id="3.90.1150.10">
    <property type="entry name" value="Aspartate Aminotransferase, domain 1"/>
    <property type="match status" value="1"/>
</dbReference>
<dbReference type="InterPro" id="IPR015424">
    <property type="entry name" value="PyrdxlP-dep_Trfase"/>
</dbReference>
<keyword evidence="7" id="KW-1185">Reference proteome</keyword>
<comment type="similarity">
    <text evidence="4">Belongs to the trans-sulfuration enzymes family.</text>
</comment>
<sequence>MCRFLKISKSTYYFNFKKKEDKIQNNMYDEAVISAFKENKEAYGTRRLKVVLKEKKINLSRRKIKKIMNKHNLISKYTKLSYKNYHNKVNDSQITNLVNRDFNNRLKNEVIVSDLTYVQVNGKWNYICLLIDLYNREIIGHSVGTKKDASLVYQAFMCSNRCLKNIQIFHSDRGNEFNNKTIDKLLLAFNITRSLSKKGCPYDNAVAEATFKTFKTEFINDKNFTSLIQLKLELFDYINWYNKIRIHSTLNYLTPIKHQAQMSTKKTVLKKVAIPLPEAMISFKLKCGYDGGIKLLNNLKLIILAVSLGGVVSLIEHPASMTHSTYNAQELADANISEGLVRLSIGIEYVEDLWNDSEQALKKL</sequence>
<feature type="domain" description="Integrase catalytic" evidence="5">
    <location>
        <begin position="103"/>
        <end position="263"/>
    </location>
</feature>
<evidence type="ECO:0000256" key="4">
    <source>
        <dbReference type="RuleBase" id="RU362118"/>
    </source>
</evidence>
<dbReference type="PROSITE" id="PS50994">
    <property type="entry name" value="INTEGRASE"/>
    <property type="match status" value="1"/>
</dbReference>